<keyword evidence="4" id="KW-1185">Reference proteome</keyword>
<dbReference type="SMART" id="SM00857">
    <property type="entry name" value="Resolvase"/>
    <property type="match status" value="1"/>
</dbReference>
<dbReference type="InterPro" id="IPR050639">
    <property type="entry name" value="SSR_resolvase"/>
</dbReference>
<evidence type="ECO:0000259" key="2">
    <source>
        <dbReference type="PROSITE" id="PS51737"/>
    </source>
</evidence>
<feature type="domain" description="Resolvase/invertase-type recombinase catalytic" evidence="1">
    <location>
        <begin position="6"/>
        <end position="153"/>
    </location>
</feature>
<name>A0A941EBT3_9ACTN</name>
<gene>
    <name evidence="3" type="ORF">KDK95_20220</name>
</gene>
<proteinExistence type="predicted"/>
<dbReference type="Pfam" id="PF00239">
    <property type="entry name" value="Resolvase"/>
    <property type="match status" value="1"/>
</dbReference>
<dbReference type="PROSITE" id="PS51737">
    <property type="entry name" value="RECOMBINASE_DNA_BIND"/>
    <property type="match status" value="1"/>
</dbReference>
<dbReference type="AlphaFoldDB" id="A0A941EBT3"/>
<dbReference type="PANTHER" id="PTHR30461:SF23">
    <property type="entry name" value="DNA RECOMBINASE-RELATED"/>
    <property type="match status" value="1"/>
</dbReference>
<dbReference type="RefSeq" id="WP_212519780.1">
    <property type="nucleotide sequence ID" value="NZ_JAGSOH010000061.1"/>
</dbReference>
<dbReference type="InterPro" id="IPR025827">
    <property type="entry name" value="Zn_ribbon_recom_dom"/>
</dbReference>
<dbReference type="InterPro" id="IPR038109">
    <property type="entry name" value="DNA_bind_recomb_sf"/>
</dbReference>
<protein>
    <submittedName>
        <fullName evidence="3">Recombinase family protein</fullName>
    </submittedName>
</protein>
<dbReference type="Gene3D" id="3.40.50.1390">
    <property type="entry name" value="Resolvase, N-terminal catalytic domain"/>
    <property type="match status" value="1"/>
</dbReference>
<dbReference type="Gene3D" id="3.90.1750.20">
    <property type="entry name" value="Putative Large Serine Recombinase, Chain B, Domain 2"/>
    <property type="match status" value="1"/>
</dbReference>
<accession>A0A941EBT3</accession>
<dbReference type="SUPFAM" id="SSF53041">
    <property type="entry name" value="Resolvase-like"/>
    <property type="match status" value="1"/>
</dbReference>
<evidence type="ECO:0000259" key="1">
    <source>
        <dbReference type="PROSITE" id="PS51736"/>
    </source>
</evidence>
<dbReference type="InterPro" id="IPR011109">
    <property type="entry name" value="DNA_bind_recombinase_dom"/>
</dbReference>
<comment type="caution">
    <text evidence="3">The sequence shown here is derived from an EMBL/GenBank/DDBJ whole genome shotgun (WGS) entry which is preliminary data.</text>
</comment>
<dbReference type="CDD" id="cd00338">
    <property type="entry name" value="Ser_Recombinase"/>
    <property type="match status" value="1"/>
</dbReference>
<dbReference type="PANTHER" id="PTHR30461">
    <property type="entry name" value="DNA-INVERTASE FROM LAMBDOID PROPHAGE"/>
    <property type="match status" value="1"/>
</dbReference>
<organism evidence="3 4">
    <name type="scientific">Actinospica acidithermotolerans</name>
    <dbReference type="NCBI Taxonomy" id="2828514"/>
    <lineage>
        <taxon>Bacteria</taxon>
        <taxon>Bacillati</taxon>
        <taxon>Actinomycetota</taxon>
        <taxon>Actinomycetes</taxon>
        <taxon>Catenulisporales</taxon>
        <taxon>Actinospicaceae</taxon>
        <taxon>Actinospica</taxon>
    </lineage>
</organism>
<sequence>MHHHNECDLYLRLSLDREGKTGIERQEADCRAEAARLGLTVRKVHIDRGRSGYKYVTRKGFDDALAAVTAGVVGTLIVWKLDRLSRKGIGEIGRVLDDLSRVGARIVSVMDRKDTSDESDRIAIALLAELARQESKNIGTRVGNAKRYLRTRGQWIGGQPPYGLMVDPETKRLTPDPDTAVFARLIADMALSGESLTGIARFLNAEEIEAPRGGEWNAGTLSQLLRAPAFAGLMPETDYSEAPDGTRKYSHRVRVYSDPTTHEPVEIGEGIISDGEREVILTLIASRTREDSLGRKRPTHDGSALLTTLIHCGVCERRMHRVGGSYRCMATRAGNRCPGANVMADAIDAYVSDAFLTRLPASEPDDPLLIAVADRWVRKADPELFAKRDAIRAELDAQESAMDRLIEDRERPEFQGQRGRERYDKAVSRIMRRTAGLEADLSALPTPAVNVGPLLDSETLVPAWEGADLDRKREYLRLAIDRVSVSKGQRGKRFNGHERVTIEWAEPADE</sequence>
<dbReference type="Proteomes" id="UP000676325">
    <property type="component" value="Unassembled WGS sequence"/>
</dbReference>
<dbReference type="PROSITE" id="PS51736">
    <property type="entry name" value="RECOMBINASES_3"/>
    <property type="match status" value="1"/>
</dbReference>
<dbReference type="InterPro" id="IPR036162">
    <property type="entry name" value="Resolvase-like_N_sf"/>
</dbReference>
<dbReference type="InterPro" id="IPR006119">
    <property type="entry name" value="Resolv_N"/>
</dbReference>
<dbReference type="EMBL" id="JAGSOH010000061">
    <property type="protein sequence ID" value="MBR7828646.1"/>
    <property type="molecule type" value="Genomic_DNA"/>
</dbReference>
<evidence type="ECO:0000313" key="3">
    <source>
        <dbReference type="EMBL" id="MBR7828646.1"/>
    </source>
</evidence>
<dbReference type="GO" id="GO:0003677">
    <property type="term" value="F:DNA binding"/>
    <property type="evidence" value="ECO:0007669"/>
    <property type="project" value="InterPro"/>
</dbReference>
<dbReference type="GO" id="GO:0000150">
    <property type="term" value="F:DNA strand exchange activity"/>
    <property type="evidence" value="ECO:0007669"/>
    <property type="project" value="InterPro"/>
</dbReference>
<dbReference type="Pfam" id="PF07508">
    <property type="entry name" value="Recombinase"/>
    <property type="match status" value="1"/>
</dbReference>
<evidence type="ECO:0000313" key="4">
    <source>
        <dbReference type="Proteomes" id="UP000676325"/>
    </source>
</evidence>
<reference evidence="3" key="1">
    <citation type="submission" date="2021-04" db="EMBL/GenBank/DDBJ databases">
        <title>Genome based classification of Actinospica acidithermotolerans sp. nov., an actinobacterium isolated from an Indonesian hot spring.</title>
        <authorList>
            <person name="Kusuma A.B."/>
            <person name="Putra K.E."/>
            <person name="Nafisah S."/>
            <person name="Loh J."/>
            <person name="Nouioui I."/>
            <person name="Goodfellow M."/>
        </authorList>
    </citation>
    <scope>NUCLEOTIDE SEQUENCE</scope>
    <source>
        <strain evidence="3">MGRD01-02</strain>
    </source>
</reference>
<feature type="domain" description="Recombinase" evidence="2">
    <location>
        <begin position="161"/>
        <end position="290"/>
    </location>
</feature>
<dbReference type="Pfam" id="PF13408">
    <property type="entry name" value="Zn_ribbon_recom"/>
    <property type="match status" value="1"/>
</dbReference>